<feature type="compositionally biased region" description="Pro residues" evidence="2">
    <location>
        <begin position="905"/>
        <end position="920"/>
    </location>
</feature>
<accession>A0A4W6CN40</accession>
<evidence type="ECO:0000313" key="3">
    <source>
        <dbReference type="Ensembl" id="ENSLCAP00010013736.1"/>
    </source>
</evidence>
<dbReference type="PANTHER" id="PTHR23052:SF1">
    <property type="entry name" value="AXONEMAL DYNEIN LIGHT CHAIN DOMAIN-CONTAINING PROTEIN 1"/>
    <property type="match status" value="1"/>
</dbReference>
<reference evidence="3" key="2">
    <citation type="submission" date="2025-08" db="UniProtKB">
        <authorList>
            <consortium name="Ensembl"/>
        </authorList>
    </citation>
    <scope>IDENTIFICATION</scope>
</reference>
<dbReference type="InterPro" id="IPR052845">
    <property type="entry name" value="Axonemal_dynein_LC_domain"/>
</dbReference>
<protein>
    <submittedName>
        <fullName evidence="3">Axonemal dynein light chain domain containing 1</fullName>
    </submittedName>
</protein>
<evidence type="ECO:0000256" key="1">
    <source>
        <dbReference type="ARBA" id="ARBA00023054"/>
    </source>
</evidence>
<reference evidence="4" key="1">
    <citation type="submission" date="2015-09" db="EMBL/GenBank/DDBJ databases">
        <authorList>
            <person name="Sai Rama Sridatta P."/>
        </authorList>
    </citation>
    <scope>NUCLEOTIDE SEQUENCE [LARGE SCALE GENOMIC DNA]</scope>
</reference>
<dbReference type="InterPro" id="IPR019347">
    <property type="entry name" value="Axonemal_dynein_light_chain"/>
</dbReference>
<dbReference type="Ensembl" id="ENSLCAT00010014034.1">
    <property type="protein sequence ID" value="ENSLCAP00010013736.1"/>
    <property type="gene ID" value="ENSLCAG00010006523.1"/>
</dbReference>
<dbReference type="PANTHER" id="PTHR23052">
    <property type="entry name" value="AXONEMAL DYNEIN LIGHT CHAIN DOMAIN-CONTAINING PROTEIN 1"/>
    <property type="match status" value="1"/>
</dbReference>
<name>A0A4W6CN40_LATCA</name>
<dbReference type="GeneTree" id="ENSGT00390000005554"/>
<proteinExistence type="predicted"/>
<dbReference type="AlphaFoldDB" id="A0A4W6CN40"/>
<feature type="region of interest" description="Disordered" evidence="2">
    <location>
        <begin position="885"/>
        <end position="938"/>
    </location>
</feature>
<feature type="region of interest" description="Disordered" evidence="2">
    <location>
        <begin position="1"/>
        <end position="21"/>
    </location>
</feature>
<evidence type="ECO:0000313" key="4">
    <source>
        <dbReference type="Proteomes" id="UP000314980"/>
    </source>
</evidence>
<gene>
    <name evidence="3" type="primary">AXDND1</name>
    <name evidence="3" type="synonym">axdnd1</name>
</gene>
<dbReference type="Proteomes" id="UP000314980">
    <property type="component" value="Unassembled WGS sequence"/>
</dbReference>
<reference evidence="3" key="3">
    <citation type="submission" date="2025-09" db="UniProtKB">
        <authorList>
            <consortium name="Ensembl"/>
        </authorList>
    </citation>
    <scope>IDENTIFICATION</scope>
</reference>
<dbReference type="Pfam" id="PF10211">
    <property type="entry name" value="Ax_dynein_light"/>
    <property type="match status" value="1"/>
</dbReference>
<sequence length="938" mass="107141">MELDFQVPAESRNTQPPPVNNQIIPDELLVSLTSTVCNRSTLGHTAHHRHCKGCGIRRPDAVWHHPLGRKKYKYFLEQPTSLTGAGRDISFLCDAVVTQRRSTPLPPLTDRSGVGDTQNLSISDSLIPEEYHIVKNKGLRSLEFYEDAFTVKLQDDEKKLRVFPSLRPSGRLEVVQLMRMMDDMLEKAGVDQQHEELTQLSQMEGLLELVQVEQNIYNIVFHELIRQVSVGCVERGQLLAKLRQRYQSLLERIPRRLKALHTEAVAQRALDRRLTEEIHRIKTSIQQLSTELSKIRDHDVSVSQQAECAHRHLAEALNQTHTNSDVVQGYHELYELQRGRLEAQLLQIMDERDCWSQLTFSLALKVISVKKLQLVSRLHVYKQSWFETAENCILYLTSKDTEDLNIIVELTDYWKEQLTAFMSQMKKTEHAQFEEMSAIQQGISKWLQSFFCGPKVFLCFVSPQMLALHCERYQGEKLFCCQQTLGELGRIQERWLNLSLQLFRRHTSPDDESSGSQQVPAELGRVLSEILKQLDTQVSGENGVHRQVMSLLGLMESWVSKLGAVIYQPEKMSVSDWLKVEKALQNCQNLAQEALQNVSGMLTENEEDKNKPNIYGEAEKALDRVQEFITSLSNFTEGENQRLSEEVNSVHMAQTRWMLDLLLLMVPDHSEDRDQEQDHQYVTNISLQTLDEDAKILAEKLDFFSRYITRYQKFLPVLQFKVKQCVNLRRPESYSRVQECIDWVETCIILLSGVKGGPVELSVRQPSSTSRSNVPVSPAGSMETLVRIQLKYNLHKSTPVVKLIGYDGHITQRKLGESSVHLSGTDELVESPVTDEAQKAFSDLTTVGLLQQELHDSELRIQSAEQRALKAEEALQAALEKIQDLERQLQGRPSLEPKSKKKKTPPPSSPPVKPPAPPKKTTPEVKPTSSTKRTKKRL</sequence>
<evidence type="ECO:0000256" key="2">
    <source>
        <dbReference type="SAM" id="MobiDB-lite"/>
    </source>
</evidence>
<dbReference type="GO" id="GO:0005737">
    <property type="term" value="C:cytoplasm"/>
    <property type="evidence" value="ECO:0007669"/>
    <property type="project" value="UniProtKB-ARBA"/>
</dbReference>
<keyword evidence="1" id="KW-0175">Coiled coil</keyword>
<keyword evidence="4" id="KW-1185">Reference proteome</keyword>
<organism evidence="3 4">
    <name type="scientific">Lates calcarifer</name>
    <name type="common">Barramundi</name>
    <name type="synonym">Holocentrus calcarifer</name>
    <dbReference type="NCBI Taxonomy" id="8187"/>
    <lineage>
        <taxon>Eukaryota</taxon>
        <taxon>Metazoa</taxon>
        <taxon>Chordata</taxon>
        <taxon>Craniata</taxon>
        <taxon>Vertebrata</taxon>
        <taxon>Euteleostomi</taxon>
        <taxon>Actinopterygii</taxon>
        <taxon>Neopterygii</taxon>
        <taxon>Teleostei</taxon>
        <taxon>Neoteleostei</taxon>
        <taxon>Acanthomorphata</taxon>
        <taxon>Carangaria</taxon>
        <taxon>Carangaria incertae sedis</taxon>
        <taxon>Centropomidae</taxon>
        <taxon>Lates</taxon>
    </lineage>
</organism>